<reference evidence="4 5" key="2">
    <citation type="journal article" date="2012" name="Stand. Genomic Sci.">
        <title>Genome sequence of the moderately thermophilic, amino-acid-degrading and sulfur-reducing bacterium Thermovirga lienii type strain (Cas60314(T)).</title>
        <authorList>
            <person name="Goker M."/>
            <person name="Saunders E."/>
            <person name="Lapidus A."/>
            <person name="Nolan M."/>
            <person name="Lucas S."/>
            <person name="Hammon N."/>
            <person name="Deshpande S."/>
            <person name="Cheng J.F."/>
            <person name="Han C."/>
            <person name="Tapia R."/>
            <person name="Goodwin L.A."/>
            <person name="Pitluck S."/>
            <person name="Liolios K."/>
            <person name="Mavromatis K."/>
            <person name="Pagani I."/>
            <person name="Ivanova N."/>
            <person name="Mikhailova N."/>
            <person name="Pati A."/>
            <person name="Chen A."/>
            <person name="Palaniappan K."/>
            <person name="Land M."/>
            <person name="Chang Y.J."/>
            <person name="Jeffries C.D."/>
            <person name="Brambilla E.M."/>
            <person name="Rohde M."/>
            <person name="Spring S."/>
            <person name="Detter J.C."/>
            <person name="Woyke T."/>
            <person name="Bristow J."/>
            <person name="Eisen J.A."/>
            <person name="Markowitz V."/>
            <person name="Hugenholtz P."/>
            <person name="Kyrpides N.C."/>
            <person name="Klenk H.P."/>
        </authorList>
    </citation>
    <scope>NUCLEOTIDE SEQUENCE [LARGE SCALE GENOMIC DNA]</scope>
    <source>
        <strain evidence="5">ATCC BAA-1197 / DSM 17291 / Cas60314</strain>
    </source>
</reference>
<dbReference type="AlphaFoldDB" id="G7VA25"/>
<dbReference type="InterPro" id="IPR002882">
    <property type="entry name" value="CofD"/>
</dbReference>
<dbReference type="GO" id="GO:0005737">
    <property type="term" value="C:cytoplasm"/>
    <property type="evidence" value="ECO:0007669"/>
    <property type="project" value="UniProtKB-SubCell"/>
</dbReference>
<gene>
    <name evidence="4" type="ordered locus">Tlie_0992</name>
</gene>
<evidence type="ECO:0000256" key="3">
    <source>
        <dbReference type="SAM" id="Phobius"/>
    </source>
</evidence>
<dbReference type="PANTHER" id="PTHR30135">
    <property type="entry name" value="UNCHARACTERIZED PROTEIN YVCK-RELATED"/>
    <property type="match status" value="1"/>
</dbReference>
<dbReference type="STRING" id="580340.Tlie_0992"/>
<comment type="function">
    <text evidence="2">Required for morphogenesis under gluconeogenic growth conditions.</text>
</comment>
<sequence length="380" mass="42083">MNWWTAFTLGLLAGGVLTFIFFLVFREEQQEEHKKSTSPMARSRERSIMSKAINLRLAQGPRIVAIGGGTGLSTLLSGLKAYTKNITAVVTVTDEGGSSGRLRYEWGMLPPGDIRNCLVALAENHDSIHKILNFRFDRGDLAGHSLGNLILLAVTEMTGDFRLAVEELNNLLAMRGQVLPVTTEAVSIVGQTEEGEILRGELEIAKKGSRLKSIWIEPRGAKAAKGVLEAIDNADLVVLGPGSLFTSVLPNILIDDVALKLRSEETAPKVYVANLMTQPGETEDLSILDHLKWVEKTLGILPEYIVVNEGEMPKNHLERYKKQGSKPLYMDRFQLNQIRRMGTKVIMGDFVHVSEEGTIRHHPQKLAETIIKVAREIREG</sequence>
<dbReference type="HOGENOM" id="CLU_044041_0_1_0"/>
<dbReference type="CDD" id="cd07187">
    <property type="entry name" value="YvcK_like"/>
    <property type="match status" value="1"/>
</dbReference>
<dbReference type="GO" id="GO:0008360">
    <property type="term" value="P:regulation of cell shape"/>
    <property type="evidence" value="ECO:0007669"/>
    <property type="project" value="UniProtKB-UniRule"/>
</dbReference>
<evidence type="ECO:0000256" key="2">
    <source>
        <dbReference type="HAMAP-Rule" id="MF_00973"/>
    </source>
</evidence>
<dbReference type="OrthoDB" id="9783842at2"/>
<reference evidence="5" key="1">
    <citation type="submission" date="2011-10" db="EMBL/GenBank/DDBJ databases">
        <title>The complete genome of chromosome of Thermovirga lienii DSM 17291.</title>
        <authorList>
            <consortium name="US DOE Joint Genome Institute (JGI-PGF)"/>
            <person name="Lucas S."/>
            <person name="Copeland A."/>
            <person name="Lapidus A."/>
            <person name="Glavina del Rio T."/>
            <person name="Dalin E."/>
            <person name="Tice H."/>
            <person name="Bruce D."/>
            <person name="Goodwin L."/>
            <person name="Pitluck S."/>
            <person name="Peters L."/>
            <person name="Mikhailova N."/>
            <person name="Saunders E."/>
            <person name="Kyrpides N."/>
            <person name="Mavromatis K."/>
            <person name="Ivanova N."/>
            <person name="Last F.I."/>
            <person name="Brettin T."/>
            <person name="Detter J.C."/>
            <person name="Han C."/>
            <person name="Larimer F."/>
            <person name="Land M."/>
            <person name="Hauser L."/>
            <person name="Markowitz V."/>
            <person name="Cheng J.-F."/>
            <person name="Hugenholtz P."/>
            <person name="Woyke T."/>
            <person name="Wu D."/>
            <person name="Spring S."/>
            <person name="Schroeder M."/>
            <person name="Brambilla E.-M."/>
            <person name="Klenk H.-P."/>
            <person name="Eisen J.A."/>
        </authorList>
    </citation>
    <scope>NUCLEOTIDE SEQUENCE [LARGE SCALE GENOMIC DNA]</scope>
    <source>
        <strain evidence="5">ATCC BAA-1197 / DSM 17291 / Cas60314</strain>
    </source>
</reference>
<dbReference type="GO" id="GO:0043743">
    <property type="term" value="F:LPPG:FO 2-phospho-L-lactate transferase activity"/>
    <property type="evidence" value="ECO:0007669"/>
    <property type="project" value="InterPro"/>
</dbReference>
<dbReference type="KEGG" id="tli:Tlie_0992"/>
<dbReference type="PANTHER" id="PTHR30135:SF3">
    <property type="entry name" value="GLUCONEOGENESIS FACTOR-RELATED"/>
    <property type="match status" value="1"/>
</dbReference>
<keyword evidence="1 2" id="KW-0963">Cytoplasm</keyword>
<keyword evidence="3" id="KW-1133">Transmembrane helix</keyword>
<dbReference type="EMBL" id="CP003096">
    <property type="protein sequence ID" value="AER66725.1"/>
    <property type="molecule type" value="Genomic_DNA"/>
</dbReference>
<protein>
    <recommendedName>
        <fullName evidence="2">Putative gluconeogenesis factor</fullName>
    </recommendedName>
</protein>
<evidence type="ECO:0000313" key="4">
    <source>
        <dbReference type="EMBL" id="AER66725.1"/>
    </source>
</evidence>
<dbReference type="SUPFAM" id="SSF142338">
    <property type="entry name" value="CofD-like"/>
    <property type="match status" value="1"/>
</dbReference>
<dbReference type="HAMAP" id="MF_00973">
    <property type="entry name" value="Gluconeogen_factor"/>
    <property type="match status" value="1"/>
</dbReference>
<keyword evidence="3" id="KW-0472">Membrane</keyword>
<dbReference type="eggNOG" id="COG0391">
    <property type="taxonomic scope" value="Bacteria"/>
</dbReference>
<organism evidence="4 5">
    <name type="scientific">Thermovirga lienii (strain ATCC BAA-1197 / DSM 17291 / Cas60314)</name>
    <dbReference type="NCBI Taxonomy" id="580340"/>
    <lineage>
        <taxon>Bacteria</taxon>
        <taxon>Thermotogati</taxon>
        <taxon>Synergistota</taxon>
        <taxon>Synergistia</taxon>
        <taxon>Synergistales</taxon>
        <taxon>Thermovirgaceae</taxon>
        <taxon>Thermovirga</taxon>
    </lineage>
</organism>
<comment type="subcellular location">
    <subcellularLocation>
        <location evidence="2">Cytoplasm</location>
    </subcellularLocation>
</comment>
<proteinExistence type="inferred from homology"/>
<dbReference type="Proteomes" id="UP000005868">
    <property type="component" value="Chromosome"/>
</dbReference>
<evidence type="ECO:0000313" key="5">
    <source>
        <dbReference type="Proteomes" id="UP000005868"/>
    </source>
</evidence>
<keyword evidence="5" id="KW-1185">Reference proteome</keyword>
<dbReference type="InterPro" id="IPR038136">
    <property type="entry name" value="CofD-like_dom_sf"/>
</dbReference>
<accession>G7VA25</accession>
<evidence type="ECO:0000256" key="1">
    <source>
        <dbReference type="ARBA" id="ARBA00022490"/>
    </source>
</evidence>
<name>G7VA25_THELD</name>
<dbReference type="Gene3D" id="3.40.50.10680">
    <property type="entry name" value="CofD-like domains"/>
    <property type="match status" value="1"/>
</dbReference>
<comment type="similarity">
    <text evidence="2">Belongs to the gluconeogenesis factor family.</text>
</comment>
<dbReference type="InterPro" id="IPR010119">
    <property type="entry name" value="Gluconeogen_factor"/>
</dbReference>
<feature type="transmembrane region" description="Helical" evidence="3">
    <location>
        <begin position="6"/>
        <end position="25"/>
    </location>
</feature>
<dbReference type="NCBIfam" id="TIGR01826">
    <property type="entry name" value="CofD_related"/>
    <property type="match status" value="1"/>
</dbReference>
<dbReference type="Pfam" id="PF01933">
    <property type="entry name" value="CofD"/>
    <property type="match status" value="1"/>
</dbReference>
<keyword evidence="3" id="KW-0812">Transmembrane</keyword>